<dbReference type="Proteomes" id="UP000663829">
    <property type="component" value="Unassembled WGS sequence"/>
</dbReference>
<comment type="caution">
    <text evidence="1">The sequence shown here is derived from an EMBL/GenBank/DDBJ whole genome shotgun (WGS) entry which is preliminary data.</text>
</comment>
<evidence type="ECO:0000313" key="1">
    <source>
        <dbReference type="EMBL" id="CAF1306693.1"/>
    </source>
</evidence>
<feature type="non-terminal residue" evidence="1">
    <location>
        <position position="29"/>
    </location>
</feature>
<organism evidence="1 3">
    <name type="scientific">Didymodactylos carnosus</name>
    <dbReference type="NCBI Taxonomy" id="1234261"/>
    <lineage>
        <taxon>Eukaryota</taxon>
        <taxon>Metazoa</taxon>
        <taxon>Spiralia</taxon>
        <taxon>Gnathifera</taxon>
        <taxon>Rotifera</taxon>
        <taxon>Eurotatoria</taxon>
        <taxon>Bdelloidea</taxon>
        <taxon>Philodinida</taxon>
        <taxon>Philodinidae</taxon>
        <taxon>Didymodactylos</taxon>
    </lineage>
</organism>
<dbReference type="EMBL" id="CAJNOQ010012733">
    <property type="protein sequence ID" value="CAF1306693.1"/>
    <property type="molecule type" value="Genomic_DNA"/>
</dbReference>
<accession>A0A815EHE0</accession>
<evidence type="ECO:0000313" key="2">
    <source>
        <dbReference type="EMBL" id="CAF4140424.1"/>
    </source>
</evidence>
<dbReference type="AlphaFoldDB" id="A0A815EHE0"/>
<proteinExistence type="predicted"/>
<gene>
    <name evidence="1" type="ORF">GPM918_LOCUS28791</name>
    <name evidence="2" type="ORF">SRO942_LOCUS29314</name>
</gene>
<dbReference type="EMBL" id="CAJOBC010040228">
    <property type="protein sequence ID" value="CAF4140424.1"/>
    <property type="molecule type" value="Genomic_DNA"/>
</dbReference>
<keyword evidence="3" id="KW-1185">Reference proteome</keyword>
<sequence length="29" mass="3207">MTLPKQCQSESAIGTIVLDLFAKSTFFTE</sequence>
<evidence type="ECO:0000313" key="3">
    <source>
        <dbReference type="Proteomes" id="UP000663829"/>
    </source>
</evidence>
<dbReference type="Proteomes" id="UP000681722">
    <property type="component" value="Unassembled WGS sequence"/>
</dbReference>
<protein>
    <submittedName>
        <fullName evidence="1">Uncharacterized protein</fullName>
    </submittedName>
</protein>
<name>A0A815EHE0_9BILA</name>
<reference evidence="1" key="1">
    <citation type="submission" date="2021-02" db="EMBL/GenBank/DDBJ databases">
        <authorList>
            <person name="Nowell W R."/>
        </authorList>
    </citation>
    <scope>NUCLEOTIDE SEQUENCE</scope>
</reference>